<dbReference type="Proteomes" id="UP000799439">
    <property type="component" value="Unassembled WGS sequence"/>
</dbReference>
<sequence>MKLGRPPNASQSPFQTSARDNDRFLKGKERFMCAAEAKARQKFHSDLGKRGCICKMIHSPHDTKSVRLDSMKLGDYWKVTRVKEPEVRQWLCDKKASLRTRPGCDCMTLESGVRGLREDYSLFNHNLDPYRLIGAVQRENTENRRGDQTSAHQEDSWSETQIGTSRRIQRRTRESVRCTNR</sequence>
<gene>
    <name evidence="2" type="ORF">K461DRAFT_135635</name>
</gene>
<accession>A0A9P4J098</accession>
<feature type="compositionally biased region" description="Basic and acidic residues" evidence="1">
    <location>
        <begin position="139"/>
        <end position="155"/>
    </location>
</feature>
<evidence type="ECO:0000313" key="3">
    <source>
        <dbReference type="Proteomes" id="UP000799439"/>
    </source>
</evidence>
<keyword evidence="3" id="KW-1185">Reference proteome</keyword>
<comment type="caution">
    <text evidence="2">The sequence shown here is derived from an EMBL/GenBank/DDBJ whole genome shotgun (WGS) entry which is preliminary data.</text>
</comment>
<evidence type="ECO:0000313" key="2">
    <source>
        <dbReference type="EMBL" id="KAF2153127.1"/>
    </source>
</evidence>
<proteinExistence type="predicted"/>
<feature type="region of interest" description="Disordered" evidence="1">
    <location>
        <begin position="138"/>
        <end position="181"/>
    </location>
</feature>
<dbReference type="EMBL" id="ML996085">
    <property type="protein sequence ID" value="KAF2153127.1"/>
    <property type="molecule type" value="Genomic_DNA"/>
</dbReference>
<reference evidence="2" key="1">
    <citation type="journal article" date="2020" name="Stud. Mycol.">
        <title>101 Dothideomycetes genomes: a test case for predicting lifestyles and emergence of pathogens.</title>
        <authorList>
            <person name="Haridas S."/>
            <person name="Albert R."/>
            <person name="Binder M."/>
            <person name="Bloem J."/>
            <person name="Labutti K."/>
            <person name="Salamov A."/>
            <person name="Andreopoulos B."/>
            <person name="Baker S."/>
            <person name="Barry K."/>
            <person name="Bills G."/>
            <person name="Bluhm B."/>
            <person name="Cannon C."/>
            <person name="Castanera R."/>
            <person name="Culley D."/>
            <person name="Daum C."/>
            <person name="Ezra D."/>
            <person name="Gonzalez J."/>
            <person name="Henrissat B."/>
            <person name="Kuo A."/>
            <person name="Liang C."/>
            <person name="Lipzen A."/>
            <person name="Lutzoni F."/>
            <person name="Magnuson J."/>
            <person name="Mondo S."/>
            <person name="Nolan M."/>
            <person name="Ohm R."/>
            <person name="Pangilinan J."/>
            <person name="Park H.-J."/>
            <person name="Ramirez L."/>
            <person name="Alfaro M."/>
            <person name="Sun H."/>
            <person name="Tritt A."/>
            <person name="Yoshinaga Y."/>
            <person name="Zwiers L.-H."/>
            <person name="Turgeon B."/>
            <person name="Goodwin S."/>
            <person name="Spatafora J."/>
            <person name="Crous P."/>
            <person name="Grigoriev I."/>
        </authorList>
    </citation>
    <scope>NUCLEOTIDE SEQUENCE</scope>
    <source>
        <strain evidence="2">CBS 260.36</strain>
    </source>
</reference>
<dbReference type="AlphaFoldDB" id="A0A9P4J098"/>
<evidence type="ECO:0000256" key="1">
    <source>
        <dbReference type="SAM" id="MobiDB-lite"/>
    </source>
</evidence>
<protein>
    <submittedName>
        <fullName evidence="2">Uncharacterized protein</fullName>
    </submittedName>
</protein>
<feature type="compositionally biased region" description="Basic and acidic residues" evidence="1">
    <location>
        <begin position="171"/>
        <end position="181"/>
    </location>
</feature>
<organism evidence="2 3">
    <name type="scientific">Myriangium duriaei CBS 260.36</name>
    <dbReference type="NCBI Taxonomy" id="1168546"/>
    <lineage>
        <taxon>Eukaryota</taxon>
        <taxon>Fungi</taxon>
        <taxon>Dikarya</taxon>
        <taxon>Ascomycota</taxon>
        <taxon>Pezizomycotina</taxon>
        <taxon>Dothideomycetes</taxon>
        <taxon>Dothideomycetidae</taxon>
        <taxon>Myriangiales</taxon>
        <taxon>Myriangiaceae</taxon>
        <taxon>Myriangium</taxon>
    </lineage>
</organism>
<name>A0A9P4J098_9PEZI</name>